<protein>
    <recommendedName>
        <fullName evidence="2">FMN-dependent dehydrogenase domain-containing protein</fullName>
    </recommendedName>
</protein>
<evidence type="ECO:0000313" key="1">
    <source>
        <dbReference type="EMBL" id="SVC99700.1"/>
    </source>
</evidence>
<accession>A0A382RQH1</accession>
<dbReference type="AlphaFoldDB" id="A0A382RQH1"/>
<name>A0A382RQH1_9ZZZZ</name>
<evidence type="ECO:0008006" key="2">
    <source>
        <dbReference type="Google" id="ProtNLM"/>
    </source>
</evidence>
<feature type="non-terminal residue" evidence="1">
    <location>
        <position position="45"/>
    </location>
</feature>
<dbReference type="EMBL" id="UINC01123313">
    <property type="protein sequence ID" value="SVC99700.1"/>
    <property type="molecule type" value="Genomic_DNA"/>
</dbReference>
<proteinExistence type="predicted"/>
<gene>
    <name evidence="1" type="ORF">METZ01_LOCUS352554</name>
</gene>
<reference evidence="1" key="1">
    <citation type="submission" date="2018-05" db="EMBL/GenBank/DDBJ databases">
        <authorList>
            <person name="Lanie J.A."/>
            <person name="Ng W.-L."/>
            <person name="Kazmierczak K.M."/>
            <person name="Andrzejewski T.M."/>
            <person name="Davidsen T.M."/>
            <person name="Wayne K.J."/>
            <person name="Tettelin H."/>
            <person name="Glass J.I."/>
            <person name="Rusch D."/>
            <person name="Podicherti R."/>
            <person name="Tsui H.-C.T."/>
            <person name="Winkler M.E."/>
        </authorList>
    </citation>
    <scope>NUCLEOTIDE SEQUENCE</scope>
</reference>
<organism evidence="1">
    <name type="scientific">marine metagenome</name>
    <dbReference type="NCBI Taxonomy" id="408172"/>
    <lineage>
        <taxon>unclassified sequences</taxon>
        <taxon>metagenomes</taxon>
        <taxon>ecological metagenomes</taxon>
    </lineage>
</organism>
<sequence length="45" mass="5158">MKPSLQAKLMRQYPTIADLRDRAQKRLPHIAWEYLSCGTGEEAAL</sequence>